<proteinExistence type="predicted"/>
<dbReference type="GO" id="GO:0005634">
    <property type="term" value="C:nucleus"/>
    <property type="evidence" value="ECO:0007669"/>
    <property type="project" value="UniProtKB-SubCell"/>
</dbReference>
<evidence type="ECO:0000256" key="9">
    <source>
        <dbReference type="ARBA" id="ARBA00022833"/>
    </source>
</evidence>
<gene>
    <name evidence="18" type="primary">Rnf17</name>
    <name evidence="18" type="ORF">ALELAT_R12484</name>
</gene>
<dbReference type="Gene3D" id="2.30.30.140">
    <property type="match status" value="4"/>
</dbReference>
<dbReference type="Proteomes" id="UP000562322">
    <property type="component" value="Unassembled WGS sequence"/>
</dbReference>
<comment type="function">
    <text evidence="12">Seems to be involved in regulation of transcriptional activity of MYC. In vitro, inhibits DNA-binding activity of Mad-MAX heterodimers. Can recruit Mad transcriptional repressors (MXD1, MXD3, MXD4 and MXI1) to the cytoplasm. May be involved in spermiogenesis.</text>
</comment>
<dbReference type="SMART" id="SM00333">
    <property type="entry name" value="TUDOR"/>
    <property type="match status" value="5"/>
</dbReference>
<dbReference type="GO" id="GO:0030154">
    <property type="term" value="P:cell differentiation"/>
    <property type="evidence" value="ECO:0007669"/>
    <property type="project" value="UniProtKB-KW"/>
</dbReference>
<dbReference type="EMBL" id="VXAV01008664">
    <property type="protein sequence ID" value="NXL92057.1"/>
    <property type="molecule type" value="Genomic_DNA"/>
</dbReference>
<accession>A0A7L0WLU9</accession>
<feature type="compositionally biased region" description="Polar residues" evidence="16">
    <location>
        <begin position="76"/>
        <end position="93"/>
    </location>
</feature>
<keyword evidence="5" id="KW-0479">Metal-binding</keyword>
<evidence type="ECO:0000256" key="8">
    <source>
        <dbReference type="ARBA" id="ARBA00022782"/>
    </source>
</evidence>
<evidence type="ECO:0000256" key="12">
    <source>
        <dbReference type="ARBA" id="ARBA00057086"/>
    </source>
</evidence>
<dbReference type="SUPFAM" id="SSF63748">
    <property type="entry name" value="Tudor/PWWP/MBT"/>
    <property type="match status" value="5"/>
</dbReference>
<feature type="region of interest" description="Disordered" evidence="16">
    <location>
        <begin position="63"/>
        <end position="95"/>
    </location>
</feature>
<dbReference type="GO" id="GO:0008270">
    <property type="term" value="F:zinc ion binding"/>
    <property type="evidence" value="ECO:0007669"/>
    <property type="project" value="UniProtKB-KW"/>
</dbReference>
<evidence type="ECO:0000256" key="4">
    <source>
        <dbReference type="ARBA" id="ARBA00022490"/>
    </source>
</evidence>
<evidence type="ECO:0000256" key="5">
    <source>
        <dbReference type="ARBA" id="ARBA00022723"/>
    </source>
</evidence>
<evidence type="ECO:0000256" key="2">
    <source>
        <dbReference type="ARBA" id="ARBA00004496"/>
    </source>
</evidence>
<evidence type="ECO:0000256" key="6">
    <source>
        <dbReference type="ARBA" id="ARBA00022737"/>
    </source>
</evidence>
<dbReference type="PANTHER" id="PTHR16442:SF1">
    <property type="entry name" value="RING FINGER PROTEIN 17"/>
    <property type="match status" value="1"/>
</dbReference>
<name>A0A7L0WLU9_ALELA</name>
<dbReference type="GO" id="GO:0005737">
    <property type="term" value="C:cytoplasm"/>
    <property type="evidence" value="ECO:0007669"/>
    <property type="project" value="UniProtKB-SubCell"/>
</dbReference>
<feature type="domain" description="Tudor" evidence="17">
    <location>
        <begin position="1211"/>
        <end position="1268"/>
    </location>
</feature>
<dbReference type="InterPro" id="IPR002999">
    <property type="entry name" value="Tudor"/>
</dbReference>
<evidence type="ECO:0000313" key="19">
    <source>
        <dbReference type="Proteomes" id="UP000562322"/>
    </source>
</evidence>
<dbReference type="Gene3D" id="2.40.50.90">
    <property type="match status" value="3"/>
</dbReference>
<dbReference type="FunFam" id="2.30.30.140:FF:000114">
    <property type="entry name" value="RING finger protein 17"/>
    <property type="match status" value="1"/>
</dbReference>
<keyword evidence="7" id="KW-0863">Zinc-finger</keyword>
<evidence type="ECO:0000259" key="17">
    <source>
        <dbReference type="PROSITE" id="PS50304"/>
    </source>
</evidence>
<dbReference type="SUPFAM" id="SSF50199">
    <property type="entry name" value="Staphylococcal nuclease"/>
    <property type="match status" value="1"/>
</dbReference>
<dbReference type="InterPro" id="IPR047845">
    <property type="entry name" value="RNF17-like_TUDOR_rpt1"/>
</dbReference>
<feature type="coiled-coil region" evidence="15">
    <location>
        <begin position="139"/>
        <end position="166"/>
    </location>
</feature>
<dbReference type="PANTHER" id="PTHR16442">
    <property type="entry name" value="RING FINGER PROTEIN 17"/>
    <property type="match status" value="1"/>
</dbReference>
<evidence type="ECO:0000256" key="10">
    <source>
        <dbReference type="ARBA" id="ARBA00022871"/>
    </source>
</evidence>
<dbReference type="InterPro" id="IPR035437">
    <property type="entry name" value="SNase_OB-fold_sf"/>
</dbReference>
<protein>
    <recommendedName>
        <fullName evidence="14">RING finger protein 17</fullName>
    </recommendedName>
</protein>
<evidence type="ECO:0000313" key="18">
    <source>
        <dbReference type="EMBL" id="NXL92057.1"/>
    </source>
</evidence>
<evidence type="ECO:0000256" key="16">
    <source>
        <dbReference type="SAM" id="MobiDB-lite"/>
    </source>
</evidence>
<reference evidence="18 19" key="1">
    <citation type="submission" date="2019-09" db="EMBL/GenBank/DDBJ databases">
        <title>Bird 10,000 Genomes (B10K) Project - Family phase.</title>
        <authorList>
            <person name="Zhang G."/>
        </authorList>
    </citation>
    <scope>NUCLEOTIDE SEQUENCE [LARGE SCALE GENOMIC DNA]</scope>
    <source>
        <strain evidence="18">B10K-DU-001-39</strain>
        <tissue evidence="18">Muscle</tissue>
    </source>
</reference>
<keyword evidence="11" id="KW-0539">Nucleus</keyword>
<evidence type="ECO:0000256" key="1">
    <source>
        <dbReference type="ARBA" id="ARBA00004123"/>
    </source>
</evidence>
<feature type="domain" description="Tudor" evidence="17">
    <location>
        <begin position="711"/>
        <end position="769"/>
    </location>
</feature>
<dbReference type="InterPro" id="IPR047849">
    <property type="entry name" value="RNF17-like_TUDOR_rpt4"/>
</dbReference>
<comment type="subcellular location">
    <subcellularLocation>
        <location evidence="2">Cytoplasm</location>
    </subcellularLocation>
    <subcellularLocation>
        <location evidence="1">Nucleus</location>
    </subcellularLocation>
</comment>
<keyword evidence="10" id="KW-0744">Spermatogenesis</keyword>
<keyword evidence="19" id="KW-1185">Reference proteome</keyword>
<dbReference type="OrthoDB" id="5800423at2759"/>
<dbReference type="CDD" id="cd20417">
    <property type="entry name" value="Tudor_TDRD4_rpt4"/>
    <property type="match status" value="1"/>
</dbReference>
<dbReference type="PROSITE" id="PS50304">
    <property type="entry name" value="TUDOR"/>
    <property type="match status" value="3"/>
</dbReference>
<comment type="caution">
    <text evidence="18">The sequence shown here is derived from an EMBL/GenBank/DDBJ whole genome shotgun (WGS) entry which is preliminary data.</text>
</comment>
<comment type="subunit">
    <text evidence="13">Interacts with MXD1, MXD3, MXD4, MXI1 and PIWIL1. Self-associates.</text>
</comment>
<evidence type="ECO:0000256" key="3">
    <source>
        <dbReference type="ARBA" id="ARBA00022473"/>
    </source>
</evidence>
<dbReference type="GO" id="GO:0007283">
    <property type="term" value="P:spermatogenesis"/>
    <property type="evidence" value="ECO:0007669"/>
    <property type="project" value="UniProtKB-KW"/>
</dbReference>
<keyword evidence="8" id="KW-0221">Differentiation</keyword>
<dbReference type="Pfam" id="PF00567">
    <property type="entry name" value="TUDOR"/>
    <property type="match status" value="5"/>
</dbReference>
<evidence type="ECO:0000256" key="14">
    <source>
        <dbReference type="ARBA" id="ARBA00072636"/>
    </source>
</evidence>
<feature type="domain" description="Tudor" evidence="17">
    <location>
        <begin position="1436"/>
        <end position="1496"/>
    </location>
</feature>
<keyword evidence="9" id="KW-0862">Zinc</keyword>
<keyword evidence="3" id="KW-0217">Developmental protein</keyword>
<sequence>GGSKEELKRRRVEAVRQCLRMLEEDLTEPSHRSDLCHMTKDTSVKELHDDVRDEDTGFLGFSSTETRTDVKPGLHGSSSERLARSFSPSTGEKNVQRMGSLVGGQRCKQELTPSAHTENKAMDDVDEALWMGVRSLSHLQDADEMLKRLELKVKQEGDEVEETVERKFDELAASVLSRKRKLCAELAKSIDNYIADIVKVRQFIEEKKKCLMGVIRIAKELKITPSLRTYCNLPQVIYDLKLPVDAELSRLNSLKEETAPRLFLNTDEITSLLKNMGKIEWETSACEDNGQHALTVDDKEEIPGCDTQLFLGSMFPAPNRESKIEALANRVGVHEGVKNVEVQESLAVVPHQNIPAIPKPASSPDVIIEEIFEDDLEEHHDDEARKKLFKKETYSEHKAGSAELVFVSHVVNPCHFYIRRYSQKKEGVLLEEKLNNFCCNKSSYFLPSDVLELGASAFIKSRETEMWCRGTITKLIPVKSKNDQKTCGPKRCTVCDTAVMEVFLIDFGSSEVLNFSGSIPAERPAPTALQTIERDDIYLFVRKPDEQIEAELAAIPPLAVQCSLKDIVPKNASEGWGEEAKKKFLGMVNNKVVLMTIFREEDGVLIVDLGKPLCNKISNDMPMSLRDTLVFLDLARFKSHLPNHLESNTVVQYSPPKIPQEREVVFVIVCHINSPNDFYLQLAESQTDSVFAEKIEEMHKHKDSKDLTIVCLVEGQACIAKHKNGNWYRAQIIGLPRNQEVVVKYVDFGSVANVTLQDICKVEDELLSFPQKAIKCRLAYIKPYIEAKEWSREAMERFKEMTEDKVMVCSVVEILDNILSVELFDSHVARGRGSSINSQMVEEQLASYVPGYIESTPVRPSEIWDVPLEETPENLKALNPINMKPLEEWDFRPLAKQEVQVRISHVVSPSKIFIQWPSSESKFKRLQEKMAAFYKESQPQSVKWEDNMYCAVYVRDLKQWQRGRISKIVSETAAEVQLCDTGEEKTVDVSCLRKLEENMKRIRTLAVECSLVDIRPTGGSTQWTATVCECISYYLTGAQAKVIIQESDVAGALPVKILYKDEAGQLLDISEHLIKKGLALRKTRTDKAAVASAVRKKHPEVHLEQENPQLSSCNSEAACEKSSSDKERDVTVSESEQNLCEAYPSLLHLEANDVYKAPIIPEARIFKATVSCVGCDGTIYVIPTSVENELSKLVTEIQSKFKCLGLLEPYPWKKGEACVVRGSDTLWYRGKVVEFGGGTLRVQYIDHGGIEKVPQCHLYPTTLYTDIPPFCIPCQLYKTVPIGNFWQQDAVNLLQELLTGKEVAIHVQEIPDKPWGKLSISLYLDGRSISSFMASEMYCVVKDCQDMPKQELLEGHIPALPSYTLPPLPVPGDTFSVRISHIVTPKEVYICLNPSENPTKQHTTEGDASCFSESESLDEALEWCNKCVETFPLLTDLRKEMPCLAEYKDGFWYRAKLLSVEECDPIKILIQFVDYGNFSVVPTSKLRHIPYHLLKYPLQAVRVMLAGFKPPLHDTRVKRIPYSPEWSEEAVWVMIDCTQGKQLSASMLALSPDITIFLYEDGQKPVHTKLTEMGLADPDE</sequence>
<evidence type="ECO:0000256" key="7">
    <source>
        <dbReference type="ARBA" id="ARBA00022771"/>
    </source>
</evidence>
<evidence type="ECO:0000256" key="15">
    <source>
        <dbReference type="SAM" id="Coils"/>
    </source>
</evidence>
<organism evidence="18 19">
    <name type="scientific">Alectura lathami</name>
    <name type="common">Australian brush turkey</name>
    <dbReference type="NCBI Taxonomy" id="81907"/>
    <lineage>
        <taxon>Eukaryota</taxon>
        <taxon>Metazoa</taxon>
        <taxon>Chordata</taxon>
        <taxon>Craniata</taxon>
        <taxon>Vertebrata</taxon>
        <taxon>Euteleostomi</taxon>
        <taxon>Archelosauria</taxon>
        <taxon>Archosauria</taxon>
        <taxon>Dinosauria</taxon>
        <taxon>Saurischia</taxon>
        <taxon>Theropoda</taxon>
        <taxon>Coelurosauria</taxon>
        <taxon>Aves</taxon>
        <taxon>Neognathae</taxon>
        <taxon>Galloanserae</taxon>
        <taxon>Galliformes</taxon>
        <taxon>Megapodiidae</taxon>
        <taxon>Alectura</taxon>
    </lineage>
</organism>
<keyword evidence="15" id="KW-0175">Coiled coil</keyword>
<feature type="non-terminal residue" evidence="18">
    <location>
        <position position="1580"/>
    </location>
</feature>
<keyword evidence="6" id="KW-0677">Repeat</keyword>
<keyword evidence="4" id="KW-0963">Cytoplasm</keyword>
<evidence type="ECO:0000256" key="11">
    <source>
        <dbReference type="ARBA" id="ARBA00023242"/>
    </source>
</evidence>
<feature type="non-terminal residue" evidence="18">
    <location>
        <position position="1"/>
    </location>
</feature>
<evidence type="ECO:0000256" key="13">
    <source>
        <dbReference type="ARBA" id="ARBA00062119"/>
    </source>
</evidence>
<dbReference type="CDD" id="cd20414">
    <property type="entry name" value="Tudor_TDRD4_rpt1"/>
    <property type="match status" value="1"/>
</dbReference>